<dbReference type="Gene3D" id="1.10.10.60">
    <property type="entry name" value="Homeodomain-like"/>
    <property type="match status" value="1"/>
</dbReference>
<feature type="domain" description="Myb-like" evidence="2">
    <location>
        <begin position="28"/>
        <end position="68"/>
    </location>
</feature>
<evidence type="ECO:0000313" key="4">
    <source>
        <dbReference type="Proteomes" id="UP000092583"/>
    </source>
</evidence>
<dbReference type="Proteomes" id="UP000092583">
    <property type="component" value="Unassembled WGS sequence"/>
</dbReference>
<sequence length="80" mass="8862">MPKTPTTPSKLKAKANALNPDSPSKIGWSTGDKSLLFEHVVNFGQNDWDKAVPGKTAQQAREQWKKTLLPQIRKQCGFLG</sequence>
<evidence type="ECO:0000256" key="1">
    <source>
        <dbReference type="SAM" id="MobiDB-lite"/>
    </source>
</evidence>
<dbReference type="InterPro" id="IPR009057">
    <property type="entry name" value="Homeodomain-like_sf"/>
</dbReference>
<evidence type="ECO:0000313" key="3">
    <source>
        <dbReference type="EMBL" id="OCF58725.1"/>
    </source>
</evidence>
<feature type="region of interest" description="Disordered" evidence="1">
    <location>
        <begin position="1"/>
        <end position="25"/>
    </location>
</feature>
<dbReference type="EMBL" id="KI669461">
    <property type="protein sequence ID" value="OCF58725.1"/>
    <property type="molecule type" value="Genomic_DNA"/>
</dbReference>
<dbReference type="PROSITE" id="PS50090">
    <property type="entry name" value="MYB_LIKE"/>
    <property type="match status" value="1"/>
</dbReference>
<dbReference type="STRING" id="1331196.A0A1B9IT73"/>
<dbReference type="AlphaFoldDB" id="A0A1B9IT73"/>
<evidence type="ECO:0000259" key="2">
    <source>
        <dbReference type="PROSITE" id="PS50090"/>
    </source>
</evidence>
<dbReference type="SUPFAM" id="SSF46689">
    <property type="entry name" value="Homeodomain-like"/>
    <property type="match status" value="1"/>
</dbReference>
<reference evidence="3 4" key="1">
    <citation type="submission" date="2013-07" db="EMBL/GenBank/DDBJ databases">
        <title>The Genome Sequence of Kwoniella mangroviensis CBS10435.</title>
        <authorList>
            <consortium name="The Broad Institute Genome Sequencing Platform"/>
            <person name="Cuomo C."/>
            <person name="Litvintseva A."/>
            <person name="Chen Y."/>
            <person name="Heitman J."/>
            <person name="Sun S."/>
            <person name="Springer D."/>
            <person name="Dromer F."/>
            <person name="Young S.K."/>
            <person name="Zeng Q."/>
            <person name="Gargeya S."/>
            <person name="Fitzgerald M."/>
            <person name="Abouelleil A."/>
            <person name="Alvarado L."/>
            <person name="Berlin A.M."/>
            <person name="Chapman S.B."/>
            <person name="Dewar J."/>
            <person name="Goldberg J."/>
            <person name="Griggs A."/>
            <person name="Gujja S."/>
            <person name="Hansen M."/>
            <person name="Howarth C."/>
            <person name="Imamovic A."/>
            <person name="Larimer J."/>
            <person name="McCowan C."/>
            <person name="Murphy C."/>
            <person name="Pearson M."/>
            <person name="Priest M."/>
            <person name="Roberts A."/>
            <person name="Saif S."/>
            <person name="Shea T."/>
            <person name="Sykes S."/>
            <person name="Wortman J."/>
            <person name="Nusbaum C."/>
            <person name="Birren B."/>
        </authorList>
    </citation>
    <scope>NUCLEOTIDE SEQUENCE [LARGE SCALE GENOMIC DNA]</scope>
    <source>
        <strain evidence="3 4">CBS 10435</strain>
    </source>
</reference>
<dbReference type="InterPro" id="IPR001005">
    <property type="entry name" value="SANT/Myb"/>
</dbReference>
<protein>
    <recommendedName>
        <fullName evidence="2">Myb-like domain-containing protein</fullName>
    </recommendedName>
</protein>
<keyword evidence="4" id="KW-1185">Reference proteome</keyword>
<proteinExistence type="predicted"/>
<dbReference type="CDD" id="cd00167">
    <property type="entry name" value="SANT"/>
    <property type="match status" value="1"/>
</dbReference>
<accession>A0A1B9IT73</accession>
<name>A0A1B9IT73_9TREE</name>
<reference evidence="4" key="2">
    <citation type="submission" date="2013-12" db="EMBL/GenBank/DDBJ databases">
        <title>Evolution of pathogenesis and genome organization in the Tremellales.</title>
        <authorList>
            <person name="Cuomo C."/>
            <person name="Litvintseva A."/>
            <person name="Heitman J."/>
            <person name="Chen Y."/>
            <person name="Sun S."/>
            <person name="Springer D."/>
            <person name="Dromer F."/>
            <person name="Young S."/>
            <person name="Zeng Q."/>
            <person name="Chapman S."/>
            <person name="Gujja S."/>
            <person name="Saif S."/>
            <person name="Birren B."/>
        </authorList>
    </citation>
    <scope>NUCLEOTIDE SEQUENCE [LARGE SCALE GENOMIC DNA]</scope>
    <source>
        <strain evidence="4">CBS 10435</strain>
    </source>
</reference>
<organism evidence="3 4">
    <name type="scientific">Kwoniella mangroviensis CBS 10435</name>
    <dbReference type="NCBI Taxonomy" id="1331196"/>
    <lineage>
        <taxon>Eukaryota</taxon>
        <taxon>Fungi</taxon>
        <taxon>Dikarya</taxon>
        <taxon>Basidiomycota</taxon>
        <taxon>Agaricomycotina</taxon>
        <taxon>Tremellomycetes</taxon>
        <taxon>Tremellales</taxon>
        <taxon>Cryptococcaceae</taxon>
        <taxon>Kwoniella</taxon>
    </lineage>
</organism>
<dbReference type="OrthoDB" id="2143914at2759"/>
<gene>
    <name evidence="3" type="ORF">L486_03215</name>
</gene>